<evidence type="ECO:0000313" key="1">
    <source>
        <dbReference type="EMBL" id="RCK69177.1"/>
    </source>
</evidence>
<dbReference type="EMBL" id="QOUI01000007">
    <property type="protein sequence ID" value="RCK69177.1"/>
    <property type="molecule type" value="Genomic_DNA"/>
</dbReference>
<protein>
    <recommendedName>
        <fullName evidence="3">Intracellular proteinase inhibitor BsuPI domain-containing protein</fullName>
    </recommendedName>
</protein>
<keyword evidence="2" id="KW-1185">Reference proteome</keyword>
<sequence>MSEACQLMLDEKTFELRIYSGTDRIWTTDHCAAWVPAKTTTLQPEQAHEWSMTWPGLRSDGDCSLTDTPLRAGTYVATALFQQADPVQLVMRLR</sequence>
<dbReference type="AlphaFoldDB" id="A0A367YTU1"/>
<evidence type="ECO:0000313" key="2">
    <source>
        <dbReference type="Proteomes" id="UP000252770"/>
    </source>
</evidence>
<proteinExistence type="predicted"/>
<gene>
    <name evidence="1" type="ORF">DT076_12645</name>
</gene>
<dbReference type="Proteomes" id="UP000252770">
    <property type="component" value="Unassembled WGS sequence"/>
</dbReference>
<evidence type="ECO:0008006" key="3">
    <source>
        <dbReference type="Google" id="ProtNLM"/>
    </source>
</evidence>
<organism evidence="1 2">
    <name type="scientific">Desertihabitans brevis</name>
    <dbReference type="NCBI Taxonomy" id="2268447"/>
    <lineage>
        <taxon>Bacteria</taxon>
        <taxon>Bacillati</taxon>
        <taxon>Actinomycetota</taxon>
        <taxon>Actinomycetes</taxon>
        <taxon>Propionibacteriales</taxon>
        <taxon>Propionibacteriaceae</taxon>
        <taxon>Desertihabitans</taxon>
    </lineage>
</organism>
<comment type="caution">
    <text evidence="1">The sequence shown here is derived from an EMBL/GenBank/DDBJ whole genome shotgun (WGS) entry which is preliminary data.</text>
</comment>
<reference evidence="1 2" key="1">
    <citation type="submission" date="2018-07" db="EMBL/GenBank/DDBJ databases">
        <title>Desertimonas flava gen. nov. sp. nov.</title>
        <authorList>
            <person name="Liu S."/>
        </authorList>
    </citation>
    <scope>NUCLEOTIDE SEQUENCE [LARGE SCALE GENOMIC DNA]</scope>
    <source>
        <strain evidence="1 2">16Sb5-5</strain>
    </source>
</reference>
<name>A0A367YTU1_9ACTN</name>
<accession>A0A367YTU1</accession>